<feature type="region of interest" description="Disordered" evidence="1">
    <location>
        <begin position="78"/>
        <end position="112"/>
    </location>
</feature>
<accession>A0A087E1L8</accession>
<evidence type="ECO:0000313" key="2">
    <source>
        <dbReference type="EMBL" id="KFJ01669.1"/>
    </source>
</evidence>
<reference evidence="2 3" key="1">
    <citation type="submission" date="2014-03" db="EMBL/GenBank/DDBJ databases">
        <title>Genomics of Bifidobacteria.</title>
        <authorList>
            <person name="Ventura M."/>
            <person name="Milani C."/>
            <person name="Lugli G.A."/>
        </authorList>
    </citation>
    <scope>NUCLEOTIDE SEQUENCE [LARGE SCALE GENOMIC DNA]</scope>
    <source>
        <strain evidence="2 3">LMG 21395</strain>
    </source>
</reference>
<protein>
    <submittedName>
        <fullName evidence="2">Uncharacterized protein</fullName>
    </submittedName>
</protein>
<dbReference type="EMBL" id="JGZT01000008">
    <property type="protein sequence ID" value="KFJ01669.1"/>
    <property type="molecule type" value="Genomic_DNA"/>
</dbReference>
<dbReference type="AlphaFoldDB" id="A0A087E1L8"/>
<dbReference type="Proteomes" id="UP000029003">
    <property type="component" value="Unassembled WGS sequence"/>
</dbReference>
<evidence type="ECO:0000256" key="1">
    <source>
        <dbReference type="SAM" id="MobiDB-lite"/>
    </source>
</evidence>
<proteinExistence type="predicted"/>
<comment type="caution">
    <text evidence="2">The sequence shown here is derived from an EMBL/GenBank/DDBJ whole genome shotgun (WGS) entry which is preliminary data.</text>
</comment>
<sequence>MSAPWNTDRENTSGPGCACTATRKTGLDTPAHSGVSWPDCFPHRTSVQNRDHDVDILNSAFSPVGSIATITSRLSSAVGKPSGSWASGQVSCPARQRDGAPEHCWPKAGSCV</sequence>
<evidence type="ECO:0000313" key="3">
    <source>
        <dbReference type="Proteomes" id="UP000029003"/>
    </source>
</evidence>
<organism evidence="2 3">
    <name type="scientific">Bifidobacterium thermacidophilum subsp. thermacidophilum</name>
    <dbReference type="NCBI Taxonomy" id="79262"/>
    <lineage>
        <taxon>Bacteria</taxon>
        <taxon>Bacillati</taxon>
        <taxon>Actinomycetota</taxon>
        <taxon>Actinomycetes</taxon>
        <taxon>Bifidobacteriales</taxon>
        <taxon>Bifidobacteriaceae</taxon>
        <taxon>Bifidobacterium</taxon>
    </lineage>
</organism>
<feature type="compositionally biased region" description="Basic and acidic residues" evidence="1">
    <location>
        <begin position="95"/>
        <end position="105"/>
    </location>
</feature>
<gene>
    <name evidence="2" type="ORF">THER5_2017</name>
</gene>
<feature type="region of interest" description="Disordered" evidence="1">
    <location>
        <begin position="1"/>
        <end position="23"/>
    </location>
</feature>
<name>A0A087E1L8_9BIFI</name>